<feature type="domain" description="RecF/RecN/SMC N-terminal" evidence="11">
    <location>
        <begin position="12"/>
        <end position="510"/>
    </location>
</feature>
<dbReference type="GO" id="GO:0043590">
    <property type="term" value="C:bacterial nucleoid"/>
    <property type="evidence" value="ECO:0007669"/>
    <property type="project" value="TreeGrafter"/>
</dbReference>
<keyword evidence="5 9" id="KW-0227">DNA damage</keyword>
<dbReference type="PANTHER" id="PTHR11059:SF0">
    <property type="entry name" value="DNA REPAIR PROTEIN RECN"/>
    <property type="match status" value="1"/>
</dbReference>
<keyword evidence="7 9" id="KW-0234">DNA repair</keyword>
<dbReference type="AlphaFoldDB" id="A0AA42J301"/>
<dbReference type="GO" id="GO:0006281">
    <property type="term" value="P:DNA repair"/>
    <property type="evidence" value="ECO:0007669"/>
    <property type="project" value="UniProtKB-KW"/>
</dbReference>
<evidence type="ECO:0000259" key="11">
    <source>
        <dbReference type="Pfam" id="PF02463"/>
    </source>
</evidence>
<evidence type="ECO:0000256" key="6">
    <source>
        <dbReference type="ARBA" id="ARBA00022840"/>
    </source>
</evidence>
<comment type="function">
    <text evidence="1 9">May be involved in recombinational repair of damaged DNA.</text>
</comment>
<dbReference type="GO" id="GO:0006310">
    <property type="term" value="P:DNA recombination"/>
    <property type="evidence" value="ECO:0007669"/>
    <property type="project" value="InterPro"/>
</dbReference>
<feature type="coiled-coil region" evidence="10">
    <location>
        <begin position="333"/>
        <end position="374"/>
    </location>
</feature>
<comment type="similarity">
    <text evidence="2 9">Belongs to the RecN family.</text>
</comment>
<gene>
    <name evidence="12" type="primary">recN</name>
    <name evidence="12" type="ORF">PBV87_20000</name>
</gene>
<evidence type="ECO:0000256" key="3">
    <source>
        <dbReference type="ARBA" id="ARBA00021315"/>
    </source>
</evidence>
<evidence type="ECO:0000256" key="1">
    <source>
        <dbReference type="ARBA" id="ARBA00003618"/>
    </source>
</evidence>
<dbReference type="RefSeq" id="WP_271013485.1">
    <property type="nucleotide sequence ID" value="NZ_JAQIFT010000068.1"/>
</dbReference>
<dbReference type="GO" id="GO:0009432">
    <property type="term" value="P:SOS response"/>
    <property type="evidence" value="ECO:0007669"/>
    <property type="project" value="TreeGrafter"/>
</dbReference>
<evidence type="ECO:0000313" key="13">
    <source>
        <dbReference type="Proteomes" id="UP001169242"/>
    </source>
</evidence>
<keyword evidence="4" id="KW-0547">Nucleotide-binding</keyword>
<evidence type="ECO:0000256" key="7">
    <source>
        <dbReference type="ARBA" id="ARBA00023204"/>
    </source>
</evidence>
<dbReference type="NCBIfam" id="TIGR00634">
    <property type="entry name" value="recN"/>
    <property type="match status" value="1"/>
</dbReference>
<sequence length="564" mass="63661">MLTCLHVRNIALIEEITLEFHPHLNIFTGETGAGKSMLIDSIQFAIGNRTSKQIIRKGEQCAYVRLTFEDEKGFGISYLEGEGYPYTGTTIELERILYISGRTVYKINGVTCTRQAVKELAALLIDVHGQHEPQSLLDVSTHIEMLDSFGDESFHTLKEEYKIQYMHLVEVKAELEHISTDDRKKLQLQDMLEFQINEIAACNLKVDEEENLKSQYDILSHAEKILMQCQKAYDALEASEGHQVGALELVGRATQHIQDVSNINEELSSLHTRLLAAEAEVQDITYQMRRFVDQIEYSPELLQEIQTRLDTIYRLKQKYGSSIAEILSYQASCQKELEELLGSTENKEKLEKEVDRLEQALGQLSSKLTTKRNDIARTIEVQINEHLHDLQMPHAEFKVAIEPISSFNRNGQDSVEFLIRTNLGEDMHGLAKIASGGEISRVMLAIKTVLVLGDTIETVIFDEIDTGISGLAAQKVGEKLAVISRMRQVICITHLPQIAAMGDQNYLIEKTVVDNHTKTHLTTIDQEVLQKELCRLMGGLITESTLNSAKELKETANTYKQGIV</sequence>
<dbReference type="PIRSF" id="PIRSF003128">
    <property type="entry name" value="RecN"/>
    <property type="match status" value="1"/>
</dbReference>
<evidence type="ECO:0000256" key="5">
    <source>
        <dbReference type="ARBA" id="ARBA00022763"/>
    </source>
</evidence>
<evidence type="ECO:0000256" key="2">
    <source>
        <dbReference type="ARBA" id="ARBA00009441"/>
    </source>
</evidence>
<dbReference type="EMBL" id="JAQIFT010000068">
    <property type="protein sequence ID" value="MDA3733758.1"/>
    <property type="molecule type" value="Genomic_DNA"/>
</dbReference>
<evidence type="ECO:0000256" key="8">
    <source>
        <dbReference type="ARBA" id="ARBA00033408"/>
    </source>
</evidence>
<dbReference type="Gene3D" id="3.40.50.300">
    <property type="entry name" value="P-loop containing nucleotide triphosphate hydrolases"/>
    <property type="match status" value="2"/>
</dbReference>
<dbReference type="Proteomes" id="UP001169242">
    <property type="component" value="Unassembled WGS sequence"/>
</dbReference>
<dbReference type="InterPro" id="IPR003395">
    <property type="entry name" value="RecF/RecN/SMC_N"/>
</dbReference>
<proteinExistence type="inferred from homology"/>
<reference evidence="12" key="1">
    <citation type="journal article" date="2023" name="Int. J. Syst. Evol. Microbiol.">
        <title>&lt;i&gt;Holtiella tumoricola&lt;/i&gt; gen. nov. sp. nov., isolated from a human clinical sample.</title>
        <authorList>
            <person name="Allen-Vercoe E."/>
            <person name="Daigneault M.C."/>
            <person name="Vancuren S.J."/>
            <person name="Cochrane K."/>
            <person name="O'Neal L.L."/>
            <person name="Sankaranarayanan K."/>
            <person name="Lawson P.A."/>
        </authorList>
    </citation>
    <scope>NUCLEOTIDE SEQUENCE</scope>
    <source>
        <strain evidence="12">CC70A</strain>
    </source>
</reference>
<keyword evidence="10" id="KW-0175">Coiled coil</keyword>
<evidence type="ECO:0000256" key="10">
    <source>
        <dbReference type="SAM" id="Coils"/>
    </source>
</evidence>
<protein>
    <recommendedName>
        <fullName evidence="3 9">DNA repair protein RecN</fullName>
    </recommendedName>
    <alternativeName>
        <fullName evidence="8 9">Recombination protein N</fullName>
    </alternativeName>
</protein>
<name>A0AA42J301_9FIRM</name>
<dbReference type="PANTHER" id="PTHR11059">
    <property type="entry name" value="DNA REPAIR PROTEIN RECN"/>
    <property type="match status" value="1"/>
</dbReference>
<dbReference type="InterPro" id="IPR027417">
    <property type="entry name" value="P-loop_NTPase"/>
</dbReference>
<dbReference type="SUPFAM" id="SSF52540">
    <property type="entry name" value="P-loop containing nucleoside triphosphate hydrolases"/>
    <property type="match status" value="1"/>
</dbReference>
<keyword evidence="6" id="KW-0067">ATP-binding</keyword>
<accession>A0AA42J301</accession>
<evidence type="ECO:0000256" key="4">
    <source>
        <dbReference type="ARBA" id="ARBA00022741"/>
    </source>
</evidence>
<dbReference type="InterPro" id="IPR004604">
    <property type="entry name" value="DNA_recomb/repair_RecN"/>
</dbReference>
<dbReference type="CDD" id="cd03241">
    <property type="entry name" value="ABC_RecN"/>
    <property type="match status" value="1"/>
</dbReference>
<keyword evidence="13" id="KW-1185">Reference proteome</keyword>
<organism evidence="12 13">
    <name type="scientific">Holtiella tumoricola</name>
    <dbReference type="NCBI Taxonomy" id="3018743"/>
    <lineage>
        <taxon>Bacteria</taxon>
        <taxon>Bacillati</taxon>
        <taxon>Bacillota</taxon>
        <taxon>Clostridia</taxon>
        <taxon>Lachnospirales</taxon>
        <taxon>Cellulosilyticaceae</taxon>
        <taxon>Holtiella</taxon>
    </lineage>
</organism>
<dbReference type="GO" id="GO:0005524">
    <property type="term" value="F:ATP binding"/>
    <property type="evidence" value="ECO:0007669"/>
    <property type="project" value="UniProtKB-KW"/>
</dbReference>
<comment type="caution">
    <text evidence="12">The sequence shown here is derived from an EMBL/GenBank/DDBJ whole genome shotgun (WGS) entry which is preliminary data.</text>
</comment>
<dbReference type="Pfam" id="PF02463">
    <property type="entry name" value="SMC_N"/>
    <property type="match status" value="1"/>
</dbReference>
<evidence type="ECO:0000313" key="12">
    <source>
        <dbReference type="EMBL" id="MDA3733758.1"/>
    </source>
</evidence>
<evidence type="ECO:0000256" key="9">
    <source>
        <dbReference type="PIRNR" id="PIRNR003128"/>
    </source>
</evidence>